<reference evidence="2 3" key="1">
    <citation type="submission" date="2015-04" db="EMBL/GenBank/DDBJ databases">
        <authorList>
            <person name="Syromyatnikov M.Y."/>
            <person name="Popov V.N."/>
        </authorList>
    </citation>
    <scope>NUCLEOTIDE SEQUENCE [LARGE SCALE GENOMIC DNA]</scope>
</reference>
<dbReference type="EMBL" id="CVRI01000038">
    <property type="protein sequence ID" value="CRK93838.1"/>
    <property type="molecule type" value="Genomic_DNA"/>
</dbReference>
<accession>A0A1J1I4M4</accession>
<name>A0A1J1I4M4_9DIPT</name>
<protein>
    <submittedName>
        <fullName evidence="2">CLUMA_CG007365, isoform A</fullName>
    </submittedName>
</protein>
<evidence type="ECO:0000256" key="1">
    <source>
        <dbReference type="SAM" id="MobiDB-lite"/>
    </source>
</evidence>
<organism evidence="2 3">
    <name type="scientific">Clunio marinus</name>
    <dbReference type="NCBI Taxonomy" id="568069"/>
    <lineage>
        <taxon>Eukaryota</taxon>
        <taxon>Metazoa</taxon>
        <taxon>Ecdysozoa</taxon>
        <taxon>Arthropoda</taxon>
        <taxon>Hexapoda</taxon>
        <taxon>Insecta</taxon>
        <taxon>Pterygota</taxon>
        <taxon>Neoptera</taxon>
        <taxon>Endopterygota</taxon>
        <taxon>Diptera</taxon>
        <taxon>Nematocera</taxon>
        <taxon>Chironomoidea</taxon>
        <taxon>Chironomidae</taxon>
        <taxon>Clunio</taxon>
    </lineage>
</organism>
<evidence type="ECO:0000313" key="2">
    <source>
        <dbReference type="EMBL" id="CRK93838.1"/>
    </source>
</evidence>
<feature type="region of interest" description="Disordered" evidence="1">
    <location>
        <begin position="1"/>
        <end position="24"/>
    </location>
</feature>
<feature type="compositionally biased region" description="Polar residues" evidence="1">
    <location>
        <begin position="15"/>
        <end position="24"/>
    </location>
</feature>
<evidence type="ECO:0000313" key="3">
    <source>
        <dbReference type="Proteomes" id="UP000183832"/>
    </source>
</evidence>
<proteinExistence type="predicted"/>
<sequence length="78" mass="9117">MKTYKQFKPEREMSEQNIQKQPPTSIVTKGHTKSLIDFVSTLLELLHCVPDIRRALNIFNLCEILTVGWKVQRILYEG</sequence>
<keyword evidence="3" id="KW-1185">Reference proteome</keyword>
<dbReference type="Proteomes" id="UP000183832">
    <property type="component" value="Unassembled WGS sequence"/>
</dbReference>
<gene>
    <name evidence="2" type="ORF">CLUMA_CG007365</name>
</gene>
<dbReference type="AlphaFoldDB" id="A0A1J1I4M4"/>